<evidence type="ECO:0000256" key="2">
    <source>
        <dbReference type="ARBA" id="ARBA00022729"/>
    </source>
</evidence>
<dbReference type="Pfam" id="PF22244">
    <property type="entry name" value="GCE_fung"/>
    <property type="match status" value="1"/>
</dbReference>
<dbReference type="GO" id="GO:0052689">
    <property type="term" value="F:carboxylic ester hydrolase activity"/>
    <property type="evidence" value="ECO:0007669"/>
    <property type="project" value="UniProtKB-KW"/>
</dbReference>
<dbReference type="PROSITE" id="PS51257">
    <property type="entry name" value="PROKAR_LIPOPROTEIN"/>
    <property type="match status" value="1"/>
</dbReference>
<evidence type="ECO:0000256" key="1">
    <source>
        <dbReference type="ARBA" id="ARBA00022487"/>
    </source>
</evidence>
<reference evidence="5" key="1">
    <citation type="submission" date="2018-05" db="EMBL/GenBank/DDBJ databases">
        <authorList>
            <person name="Lanie J.A."/>
            <person name="Ng W.-L."/>
            <person name="Kazmierczak K.M."/>
            <person name="Andrzejewski T.M."/>
            <person name="Davidsen T.M."/>
            <person name="Wayne K.J."/>
            <person name="Tettelin H."/>
            <person name="Glass J.I."/>
            <person name="Rusch D."/>
            <person name="Podicherti R."/>
            <person name="Tsui H.-C.T."/>
            <person name="Winkler M.E."/>
        </authorList>
    </citation>
    <scope>NUCLEOTIDE SEQUENCE</scope>
</reference>
<keyword evidence="1" id="KW-0719">Serine esterase</keyword>
<dbReference type="AlphaFoldDB" id="A0A382B069"/>
<dbReference type="Gene3D" id="3.40.50.1820">
    <property type="entry name" value="alpha/beta hydrolase"/>
    <property type="match status" value="1"/>
</dbReference>
<dbReference type="InterPro" id="IPR029058">
    <property type="entry name" value="AB_hydrolase_fold"/>
</dbReference>
<dbReference type="InterPro" id="IPR054579">
    <property type="entry name" value="GCE-like_dom"/>
</dbReference>
<gene>
    <name evidence="5" type="ORF">METZ01_LOCUS159858</name>
</gene>
<sequence>MLRKIIFSVVALGFTACVAFSRELKEFDNDVNYDEARIPHYDLPDPLVTAEGKPVTTAEQWRNIRRPQILSLFANFIYGAVPVPPDPISQTYHVIKEDKSFMGGKVTKLDVSIRFKNRKGTAQTHIIIFIPNHASKPVPAFMMMSFDNPRGGSFQLSSSRKGHLRNGVPLGLLADQGYAYISVYHGNLVGHNEVSFGGGIHKLFFRDGQSFPKAHEWGVLAANAWTGMRALDYLETNDRVDANRVAVMGHSKMGKATLWAAAQDERFALAISAQSGCGGAALWRRKYGETMAKLNRFPHWLCINARKFNDHEDDLPVDQHMLLSLIAPRPVYVASGTADTWADPHGEFQSANHAGPVYKLLGKKPLSTTKLPPPNQPLLDGDIGYHIRTGGHSIEPYDWQQFISFADRHLKDK</sequence>
<protein>
    <recommendedName>
        <fullName evidence="4">4-O-methyl-glucuronoyl methylesterase-like domain-containing protein</fullName>
    </recommendedName>
</protein>
<evidence type="ECO:0000313" key="5">
    <source>
        <dbReference type="EMBL" id="SVB07004.1"/>
    </source>
</evidence>
<organism evidence="5">
    <name type="scientific">marine metagenome</name>
    <dbReference type="NCBI Taxonomy" id="408172"/>
    <lineage>
        <taxon>unclassified sequences</taxon>
        <taxon>metagenomes</taxon>
        <taxon>ecological metagenomes</taxon>
    </lineage>
</organism>
<keyword evidence="3" id="KW-0378">Hydrolase</keyword>
<evidence type="ECO:0000256" key="3">
    <source>
        <dbReference type="ARBA" id="ARBA00022801"/>
    </source>
</evidence>
<accession>A0A382B069</accession>
<dbReference type="SUPFAM" id="SSF53474">
    <property type="entry name" value="alpha/beta-Hydrolases"/>
    <property type="match status" value="1"/>
</dbReference>
<keyword evidence="2" id="KW-0732">Signal</keyword>
<proteinExistence type="predicted"/>
<evidence type="ECO:0000259" key="4">
    <source>
        <dbReference type="Pfam" id="PF22244"/>
    </source>
</evidence>
<name>A0A382B069_9ZZZZ</name>
<feature type="domain" description="4-O-methyl-glucuronoyl methylesterase-like" evidence="4">
    <location>
        <begin position="211"/>
        <end position="362"/>
    </location>
</feature>
<dbReference type="EMBL" id="UINC01027559">
    <property type="protein sequence ID" value="SVB07004.1"/>
    <property type="molecule type" value="Genomic_DNA"/>
</dbReference>